<dbReference type="GO" id="GO:0072545">
    <property type="term" value="F:L-tyrosine binding"/>
    <property type="evidence" value="ECO:0007669"/>
    <property type="project" value="InterPro"/>
</dbReference>
<dbReference type="EMBL" id="AMQN01023499">
    <property type="status" value="NOT_ANNOTATED_CDS"/>
    <property type="molecule type" value="Genomic_DNA"/>
</dbReference>
<dbReference type="PANTHER" id="PTHR15177">
    <property type="entry name" value="G-PROTEIN COUPLED RECEPTOR 143"/>
    <property type="match status" value="1"/>
</dbReference>
<dbReference type="InterPro" id="IPR001414">
    <property type="entry name" value="GPR143"/>
</dbReference>
<dbReference type="STRING" id="283909.R7UGY9"/>
<feature type="transmembrane region" description="Helical" evidence="1">
    <location>
        <begin position="23"/>
        <end position="44"/>
    </location>
</feature>
<name>R7UGY9_CAPTE</name>
<dbReference type="AlphaFoldDB" id="R7UGY9"/>
<feature type="transmembrane region" description="Helical" evidence="1">
    <location>
        <begin position="138"/>
        <end position="162"/>
    </location>
</feature>
<feature type="transmembrane region" description="Helical" evidence="1">
    <location>
        <begin position="223"/>
        <end position="245"/>
    </location>
</feature>
<dbReference type="OrthoDB" id="10070607at2759"/>
<dbReference type="GO" id="GO:0004930">
    <property type="term" value="F:G protein-coupled receptor activity"/>
    <property type="evidence" value="ECO:0007669"/>
    <property type="project" value="InterPro"/>
</dbReference>
<evidence type="ECO:0000313" key="3">
    <source>
        <dbReference type="EnsemblMetazoa" id="CapteP195480"/>
    </source>
</evidence>
<keyword evidence="1" id="KW-1133">Transmembrane helix</keyword>
<accession>R7UGY9</accession>
<keyword evidence="1" id="KW-0472">Membrane</keyword>
<dbReference type="EMBL" id="KB301596">
    <property type="protein sequence ID" value="ELU05363.1"/>
    <property type="molecule type" value="Genomic_DNA"/>
</dbReference>
<evidence type="ECO:0000313" key="4">
    <source>
        <dbReference type="Proteomes" id="UP000014760"/>
    </source>
</evidence>
<dbReference type="Proteomes" id="UP000014760">
    <property type="component" value="Unassembled WGS sequence"/>
</dbReference>
<keyword evidence="4" id="KW-1185">Reference proteome</keyword>
<gene>
    <name evidence="2" type="ORF">CAPTEDRAFT_195480</name>
</gene>
<dbReference type="GO" id="GO:0035240">
    <property type="term" value="F:dopamine binding"/>
    <property type="evidence" value="ECO:0007669"/>
    <property type="project" value="InterPro"/>
</dbReference>
<evidence type="ECO:0000313" key="2">
    <source>
        <dbReference type="EMBL" id="ELU05363.1"/>
    </source>
</evidence>
<feature type="transmembrane region" description="Helical" evidence="1">
    <location>
        <begin position="183"/>
        <end position="203"/>
    </location>
</feature>
<keyword evidence="1" id="KW-0812">Transmembrane</keyword>
<organism evidence="2">
    <name type="scientific">Capitella teleta</name>
    <name type="common">Polychaete worm</name>
    <dbReference type="NCBI Taxonomy" id="283909"/>
    <lineage>
        <taxon>Eukaryota</taxon>
        <taxon>Metazoa</taxon>
        <taxon>Spiralia</taxon>
        <taxon>Lophotrochozoa</taxon>
        <taxon>Annelida</taxon>
        <taxon>Polychaeta</taxon>
        <taxon>Sedentaria</taxon>
        <taxon>Scolecida</taxon>
        <taxon>Capitellidae</taxon>
        <taxon>Capitella</taxon>
    </lineage>
</organism>
<dbReference type="HOGENOM" id="CLU_053538_0_0_1"/>
<dbReference type="GO" id="GO:0016020">
    <property type="term" value="C:membrane"/>
    <property type="evidence" value="ECO:0007669"/>
    <property type="project" value="InterPro"/>
</dbReference>
<reference evidence="2 4" key="2">
    <citation type="journal article" date="2013" name="Nature">
        <title>Insights into bilaterian evolution from three spiralian genomes.</title>
        <authorList>
            <person name="Simakov O."/>
            <person name="Marletaz F."/>
            <person name="Cho S.J."/>
            <person name="Edsinger-Gonzales E."/>
            <person name="Havlak P."/>
            <person name="Hellsten U."/>
            <person name="Kuo D.H."/>
            <person name="Larsson T."/>
            <person name="Lv J."/>
            <person name="Arendt D."/>
            <person name="Savage R."/>
            <person name="Osoegawa K."/>
            <person name="de Jong P."/>
            <person name="Grimwood J."/>
            <person name="Chapman J.A."/>
            <person name="Shapiro H."/>
            <person name="Aerts A."/>
            <person name="Otillar R.P."/>
            <person name="Terry A.Y."/>
            <person name="Boore J.L."/>
            <person name="Grigoriev I.V."/>
            <person name="Lindberg D.R."/>
            <person name="Seaver E.C."/>
            <person name="Weisblat D.A."/>
            <person name="Putnam N.H."/>
            <person name="Rokhsar D.S."/>
        </authorList>
    </citation>
    <scope>NUCLEOTIDE SEQUENCE</scope>
    <source>
        <strain evidence="2 4">I ESC-2004</strain>
    </source>
</reference>
<sequence>MASLQTSAFFCVPEAELALEKRFAYALVCMVCSVLGAFGAAHQIRTWRPLVGGFQICRKQSPNPRIILQIAIVDLFTAVVIVMIIRIASNFYRYSWKLCVGAWMLPALSTSASFIAYLGFPGYPTTCPSGWVVALRYALAYCMLPMALLANPVIYCITANIMERQLKETGLISYHHHNFLTAFKLKYVVIVVVFSLCWMPNVMDAILHMVVQGSTTKLTAKSMFFPIWILEAILNPLQGLINCAMYGHHLLLKIQIASNESISNGDPGFSSEDFPSEQTPILIRTHGYGS</sequence>
<dbReference type="EnsemblMetazoa" id="CapteT195480">
    <property type="protein sequence ID" value="CapteP195480"/>
    <property type="gene ID" value="CapteG195480"/>
</dbReference>
<dbReference type="GO" id="GO:0072544">
    <property type="term" value="F:L-DOPA binding"/>
    <property type="evidence" value="ECO:0007669"/>
    <property type="project" value="InterPro"/>
</dbReference>
<dbReference type="PANTHER" id="PTHR15177:SF2">
    <property type="entry name" value="G-PROTEIN COUPLED RECEPTOR 143"/>
    <property type="match status" value="1"/>
</dbReference>
<feature type="transmembrane region" description="Helical" evidence="1">
    <location>
        <begin position="100"/>
        <end position="118"/>
    </location>
</feature>
<evidence type="ECO:0000256" key="1">
    <source>
        <dbReference type="SAM" id="Phobius"/>
    </source>
</evidence>
<feature type="transmembrane region" description="Helical" evidence="1">
    <location>
        <begin position="66"/>
        <end position="88"/>
    </location>
</feature>
<dbReference type="Pfam" id="PF02101">
    <property type="entry name" value="Ocular_alb"/>
    <property type="match status" value="1"/>
</dbReference>
<reference evidence="3" key="3">
    <citation type="submission" date="2015-06" db="UniProtKB">
        <authorList>
            <consortium name="EnsemblMetazoa"/>
        </authorList>
    </citation>
    <scope>IDENTIFICATION</scope>
</reference>
<protein>
    <submittedName>
        <fullName evidence="2 3">Uncharacterized protein</fullName>
    </submittedName>
</protein>
<reference evidence="4" key="1">
    <citation type="submission" date="2012-12" db="EMBL/GenBank/DDBJ databases">
        <authorList>
            <person name="Hellsten U."/>
            <person name="Grimwood J."/>
            <person name="Chapman J.A."/>
            <person name="Shapiro H."/>
            <person name="Aerts A."/>
            <person name="Otillar R.P."/>
            <person name="Terry A.Y."/>
            <person name="Boore J.L."/>
            <person name="Simakov O."/>
            <person name="Marletaz F."/>
            <person name="Cho S.-J."/>
            <person name="Edsinger-Gonzales E."/>
            <person name="Havlak P."/>
            <person name="Kuo D.-H."/>
            <person name="Larsson T."/>
            <person name="Lv J."/>
            <person name="Arendt D."/>
            <person name="Savage R."/>
            <person name="Osoegawa K."/>
            <person name="de Jong P."/>
            <person name="Lindberg D.R."/>
            <person name="Seaver E.C."/>
            <person name="Weisblat D.A."/>
            <person name="Putnam N.H."/>
            <person name="Grigoriev I.V."/>
            <person name="Rokhsar D.S."/>
        </authorList>
    </citation>
    <scope>NUCLEOTIDE SEQUENCE</scope>
    <source>
        <strain evidence="4">I ESC-2004</strain>
    </source>
</reference>
<dbReference type="OMA" id="SATYMWT"/>
<proteinExistence type="predicted"/>
<dbReference type="EMBL" id="AMQN01023500">
    <property type="status" value="NOT_ANNOTATED_CDS"/>
    <property type="molecule type" value="Genomic_DNA"/>
</dbReference>
<dbReference type="SUPFAM" id="SSF81321">
    <property type="entry name" value="Family A G protein-coupled receptor-like"/>
    <property type="match status" value="1"/>
</dbReference>